<dbReference type="InterPro" id="IPR036611">
    <property type="entry name" value="Trigger_fac_ribosome-bd_sf"/>
</dbReference>
<dbReference type="GO" id="GO:0044183">
    <property type="term" value="F:protein folding chaperone"/>
    <property type="evidence" value="ECO:0007669"/>
    <property type="project" value="TreeGrafter"/>
</dbReference>
<dbReference type="Gene3D" id="3.10.50.40">
    <property type="match status" value="1"/>
</dbReference>
<evidence type="ECO:0000259" key="7">
    <source>
        <dbReference type="PROSITE" id="PS50059"/>
    </source>
</evidence>
<comment type="catalytic activity">
    <reaction evidence="1">
        <text>[protein]-peptidylproline (omega=180) = [protein]-peptidylproline (omega=0)</text>
        <dbReference type="Rhea" id="RHEA:16237"/>
        <dbReference type="Rhea" id="RHEA-COMP:10747"/>
        <dbReference type="Rhea" id="RHEA-COMP:10748"/>
        <dbReference type="ChEBI" id="CHEBI:83833"/>
        <dbReference type="ChEBI" id="CHEBI:83834"/>
        <dbReference type="EC" id="5.2.1.8"/>
    </reaction>
</comment>
<dbReference type="GO" id="GO:0043022">
    <property type="term" value="F:ribosome binding"/>
    <property type="evidence" value="ECO:0007669"/>
    <property type="project" value="TreeGrafter"/>
</dbReference>
<feature type="domain" description="PPIase FKBP-type" evidence="7">
    <location>
        <begin position="161"/>
        <end position="241"/>
    </location>
</feature>
<evidence type="ECO:0000256" key="3">
    <source>
        <dbReference type="ARBA" id="ARBA00013194"/>
    </source>
</evidence>
<dbReference type="InterPro" id="IPR008881">
    <property type="entry name" value="Trigger_fac_ribosome-bd_bac"/>
</dbReference>
<protein>
    <recommendedName>
        <fullName evidence="3">peptidylprolyl isomerase</fullName>
        <ecNumber evidence="3">5.2.1.8</ecNumber>
    </recommendedName>
</protein>
<dbReference type="PANTHER" id="PTHR30560">
    <property type="entry name" value="TRIGGER FACTOR CHAPERONE AND PEPTIDYL-PROLYL CIS/TRANS ISOMERASE"/>
    <property type="match status" value="1"/>
</dbReference>
<dbReference type="InterPro" id="IPR001179">
    <property type="entry name" value="PPIase_FKBP_dom"/>
</dbReference>
<dbReference type="Pfam" id="PF05697">
    <property type="entry name" value="Trigger_N"/>
    <property type="match status" value="1"/>
</dbReference>
<evidence type="ECO:0000313" key="8">
    <source>
        <dbReference type="EMBL" id="SFV86202.1"/>
    </source>
</evidence>
<dbReference type="FunFam" id="3.10.50.40:FF:000001">
    <property type="entry name" value="Trigger factor"/>
    <property type="match status" value="1"/>
</dbReference>
<dbReference type="Gene3D" id="1.10.3120.10">
    <property type="entry name" value="Trigger factor, C-terminal domain"/>
    <property type="match status" value="1"/>
</dbReference>
<dbReference type="GO" id="GO:0051301">
    <property type="term" value="P:cell division"/>
    <property type="evidence" value="ECO:0007669"/>
    <property type="project" value="UniProtKB-KW"/>
</dbReference>
<dbReference type="InterPro" id="IPR005215">
    <property type="entry name" value="Trig_fac"/>
</dbReference>
<dbReference type="EMBL" id="FPHY01000064">
    <property type="protein sequence ID" value="SFV86202.1"/>
    <property type="molecule type" value="Genomic_DNA"/>
</dbReference>
<name>A0A1W1DWT0_9ZZZZ</name>
<dbReference type="GO" id="GO:0051083">
    <property type="term" value="P:'de novo' cotranslational protein folding"/>
    <property type="evidence" value="ECO:0007669"/>
    <property type="project" value="TreeGrafter"/>
</dbReference>
<dbReference type="Pfam" id="PF00254">
    <property type="entry name" value="FKBP_C"/>
    <property type="match status" value="1"/>
</dbReference>
<evidence type="ECO:0000256" key="4">
    <source>
        <dbReference type="ARBA" id="ARBA00023110"/>
    </source>
</evidence>
<organism evidence="8">
    <name type="scientific">hydrothermal vent metagenome</name>
    <dbReference type="NCBI Taxonomy" id="652676"/>
    <lineage>
        <taxon>unclassified sequences</taxon>
        <taxon>metagenomes</taxon>
        <taxon>ecological metagenomes</taxon>
    </lineage>
</organism>
<dbReference type="InterPro" id="IPR046357">
    <property type="entry name" value="PPIase_dom_sf"/>
</dbReference>
<keyword evidence="8" id="KW-0131">Cell cycle</keyword>
<evidence type="ECO:0000256" key="2">
    <source>
        <dbReference type="ARBA" id="ARBA00005464"/>
    </source>
</evidence>
<keyword evidence="4" id="KW-0697">Rotamase</keyword>
<accession>A0A1W1DWT0</accession>
<dbReference type="EC" id="5.2.1.8" evidence="3"/>
<gene>
    <name evidence="8" type="ORF">MNB_SUP05-SYMBIONT-4-1168</name>
</gene>
<comment type="similarity">
    <text evidence="2">Belongs to the FKBP-type PPIase family. Tig subfamily.</text>
</comment>
<dbReference type="NCBIfam" id="TIGR00115">
    <property type="entry name" value="tig"/>
    <property type="match status" value="1"/>
</dbReference>
<dbReference type="GO" id="GO:0015031">
    <property type="term" value="P:protein transport"/>
    <property type="evidence" value="ECO:0007669"/>
    <property type="project" value="InterPro"/>
</dbReference>
<sequence>MKTSVKTLDGLKRSLTVELAADIFKQKTDTVLKGIATKAHIDGFRKGKVPMNILRKQFGAQASSDAVNDVVNDTLVGALADAKMNPASRPNITKIDTENEKVFSYTVEFEVYPEIKIADFSKVKAEQLEAKITKADEDETLKGLTAQATEFKSVERASKDGDQVIIDFKGMLDGEVFEGGVAADFKIVLGKGSMIAGFEDGLIGIATGDSTTLDLTFPKEYHAPQLAGKAVVFEIDMKEVAAPTAPKLDDKFAEKFGEKTMDGLRKSMSEQMDVELKGRLANQNKDALFGALLEVNDFEVPQASVDQEAEVLLQDMQQRMQQQGMNSQGDMPASTFNLEATRRVKLGLLVNQIATEHKIEATKEQLDAKLAEMAASYGEQAQQMIDYYNADPSRMTSIESMVVEEMVQEVILKEAKITKKQTTFKEVTQAQA</sequence>
<evidence type="ECO:0000256" key="5">
    <source>
        <dbReference type="ARBA" id="ARBA00023186"/>
    </source>
</evidence>
<dbReference type="Pfam" id="PF05698">
    <property type="entry name" value="Trigger_C"/>
    <property type="match status" value="1"/>
</dbReference>
<keyword evidence="6 8" id="KW-0413">Isomerase</keyword>
<dbReference type="GO" id="GO:0043335">
    <property type="term" value="P:protein unfolding"/>
    <property type="evidence" value="ECO:0007669"/>
    <property type="project" value="TreeGrafter"/>
</dbReference>
<keyword evidence="8" id="KW-0132">Cell division</keyword>
<proteinExistence type="inferred from homology"/>
<evidence type="ECO:0000256" key="6">
    <source>
        <dbReference type="ARBA" id="ARBA00023235"/>
    </source>
</evidence>
<dbReference type="PANTHER" id="PTHR30560:SF3">
    <property type="entry name" value="TRIGGER FACTOR-LIKE PROTEIN TIG, CHLOROPLASTIC"/>
    <property type="match status" value="1"/>
</dbReference>
<dbReference type="AlphaFoldDB" id="A0A1W1DWT0"/>
<dbReference type="HAMAP" id="MF_00303">
    <property type="entry name" value="Trigger_factor_Tig"/>
    <property type="match status" value="1"/>
</dbReference>
<dbReference type="SUPFAM" id="SSF109998">
    <property type="entry name" value="Triger factor/SurA peptide-binding domain-like"/>
    <property type="match status" value="1"/>
</dbReference>
<dbReference type="SUPFAM" id="SSF54534">
    <property type="entry name" value="FKBP-like"/>
    <property type="match status" value="1"/>
</dbReference>
<dbReference type="SUPFAM" id="SSF102735">
    <property type="entry name" value="Trigger factor ribosome-binding domain"/>
    <property type="match status" value="1"/>
</dbReference>
<dbReference type="InterPro" id="IPR008880">
    <property type="entry name" value="Trigger_fac_C"/>
</dbReference>
<dbReference type="GO" id="GO:0003755">
    <property type="term" value="F:peptidyl-prolyl cis-trans isomerase activity"/>
    <property type="evidence" value="ECO:0007669"/>
    <property type="project" value="UniProtKB-KW"/>
</dbReference>
<dbReference type="InterPro" id="IPR027304">
    <property type="entry name" value="Trigger_fact/SurA_dom_sf"/>
</dbReference>
<dbReference type="InterPro" id="IPR037041">
    <property type="entry name" value="Trigger_fac_C_sf"/>
</dbReference>
<dbReference type="PIRSF" id="PIRSF003095">
    <property type="entry name" value="Trigger_factor"/>
    <property type="match status" value="1"/>
</dbReference>
<keyword evidence="5" id="KW-0143">Chaperone</keyword>
<dbReference type="PROSITE" id="PS50059">
    <property type="entry name" value="FKBP_PPIASE"/>
    <property type="match status" value="1"/>
</dbReference>
<evidence type="ECO:0000256" key="1">
    <source>
        <dbReference type="ARBA" id="ARBA00000971"/>
    </source>
</evidence>
<reference evidence="8" key="1">
    <citation type="submission" date="2016-10" db="EMBL/GenBank/DDBJ databases">
        <authorList>
            <person name="de Groot N.N."/>
        </authorList>
    </citation>
    <scope>NUCLEOTIDE SEQUENCE</scope>
</reference>
<dbReference type="Gene3D" id="3.30.70.1050">
    <property type="entry name" value="Trigger factor ribosome-binding domain"/>
    <property type="match status" value="1"/>
</dbReference>